<name>A0A6N7VSX5_9FIRM</name>
<evidence type="ECO:0000313" key="9">
    <source>
        <dbReference type="EMBL" id="MSS77173.1"/>
    </source>
</evidence>
<dbReference type="InterPro" id="IPR018076">
    <property type="entry name" value="T2SS_GspF_dom"/>
</dbReference>
<proteinExistence type="inferred from homology"/>
<dbReference type="Pfam" id="PF00482">
    <property type="entry name" value="T2SSF"/>
    <property type="match status" value="2"/>
</dbReference>
<dbReference type="PRINTS" id="PR00812">
    <property type="entry name" value="BCTERIALGSPF"/>
</dbReference>
<evidence type="ECO:0000256" key="6">
    <source>
        <dbReference type="ARBA" id="ARBA00023136"/>
    </source>
</evidence>
<sequence>MNNINLKKLKEFFNKYIGNIKINSNILALFLKQLALLLDSSISLYDSLEIIISQGLDKKLNKSLTNIKAKLNEGYQAYDAFKFEEKAMGPLIIAFIKSGDESGNLSYILDELSKYLTEDSKNKSQIKQAFIYPVILLLVTFIVIIIMTTKVLPTFISVFENSHNELPLATRFLLSISEFMTKNGLNILLILIVLCLFLIYLMSKKEYRIKIDSILFKSFLFKKFRMLNVEYQITSLLYILKRGDISIIDCMDIIKDSFKNKYIKAKFENIKSSLRHGLSLSDAISKENIFSNLMISMVKIGEDSGNMSRSLEKASSYYANEYIFRLKRISALAEPVLILIMATIVAFVVFSVAIPMFDSVNNIDF</sequence>
<feature type="transmembrane region" description="Helical" evidence="7">
    <location>
        <begin position="130"/>
        <end position="152"/>
    </location>
</feature>
<organism evidence="9 10">
    <name type="scientific">Anaerococcus porci</name>
    <dbReference type="NCBI Taxonomy" id="2652269"/>
    <lineage>
        <taxon>Bacteria</taxon>
        <taxon>Bacillati</taxon>
        <taxon>Bacillota</taxon>
        <taxon>Tissierellia</taxon>
        <taxon>Tissierellales</taxon>
        <taxon>Peptoniphilaceae</taxon>
        <taxon>Anaerococcus</taxon>
    </lineage>
</organism>
<evidence type="ECO:0000256" key="2">
    <source>
        <dbReference type="ARBA" id="ARBA00005745"/>
    </source>
</evidence>
<feature type="domain" description="Type II secretion system protein GspF" evidence="8">
    <location>
        <begin position="235"/>
        <end position="355"/>
    </location>
</feature>
<evidence type="ECO:0000256" key="1">
    <source>
        <dbReference type="ARBA" id="ARBA00004651"/>
    </source>
</evidence>
<dbReference type="EMBL" id="VULQ01000002">
    <property type="protein sequence ID" value="MSS77173.1"/>
    <property type="molecule type" value="Genomic_DNA"/>
</dbReference>
<dbReference type="PANTHER" id="PTHR30012">
    <property type="entry name" value="GENERAL SECRETION PATHWAY PROTEIN"/>
    <property type="match status" value="1"/>
</dbReference>
<dbReference type="Gene3D" id="1.20.81.30">
    <property type="entry name" value="Type II secretion system (T2SS), domain F"/>
    <property type="match status" value="2"/>
</dbReference>
<keyword evidence="10" id="KW-1185">Reference proteome</keyword>
<dbReference type="Proteomes" id="UP000441925">
    <property type="component" value="Unassembled WGS sequence"/>
</dbReference>
<evidence type="ECO:0000256" key="3">
    <source>
        <dbReference type="ARBA" id="ARBA00022475"/>
    </source>
</evidence>
<protein>
    <submittedName>
        <fullName evidence="9">Type II secretion system F family protein</fullName>
    </submittedName>
</protein>
<evidence type="ECO:0000256" key="5">
    <source>
        <dbReference type="ARBA" id="ARBA00022989"/>
    </source>
</evidence>
<keyword evidence="4 7" id="KW-0812">Transmembrane</keyword>
<evidence type="ECO:0000313" key="10">
    <source>
        <dbReference type="Proteomes" id="UP000441925"/>
    </source>
</evidence>
<reference evidence="9 10" key="1">
    <citation type="submission" date="2019-08" db="EMBL/GenBank/DDBJ databases">
        <title>In-depth cultivation of the pig gut microbiome towards novel bacterial diversity and tailored functional studies.</title>
        <authorList>
            <person name="Wylensek D."/>
            <person name="Hitch T.C.A."/>
            <person name="Clavel T."/>
        </authorList>
    </citation>
    <scope>NUCLEOTIDE SEQUENCE [LARGE SCALE GENOMIC DNA]</scope>
    <source>
        <strain evidence="9 10">WCA-380-WT-2B</strain>
    </source>
</reference>
<comment type="subcellular location">
    <subcellularLocation>
        <location evidence="1">Cell membrane</location>
        <topology evidence="1">Multi-pass membrane protein</topology>
    </subcellularLocation>
</comment>
<feature type="domain" description="Type II secretion system protein GspF" evidence="8">
    <location>
        <begin position="30"/>
        <end position="153"/>
    </location>
</feature>
<comment type="caution">
    <text evidence="9">The sequence shown here is derived from an EMBL/GenBank/DDBJ whole genome shotgun (WGS) entry which is preliminary data.</text>
</comment>
<accession>A0A6N7VSX5</accession>
<keyword evidence="6 7" id="KW-0472">Membrane</keyword>
<comment type="similarity">
    <text evidence="2">Belongs to the GSP F family.</text>
</comment>
<evidence type="ECO:0000256" key="7">
    <source>
        <dbReference type="SAM" id="Phobius"/>
    </source>
</evidence>
<gene>
    <name evidence="9" type="ORF">FYJ26_01835</name>
</gene>
<keyword evidence="3" id="KW-1003">Cell membrane</keyword>
<evidence type="ECO:0000259" key="8">
    <source>
        <dbReference type="Pfam" id="PF00482"/>
    </source>
</evidence>
<dbReference type="PANTHER" id="PTHR30012:SF0">
    <property type="entry name" value="TYPE II SECRETION SYSTEM PROTEIN F-RELATED"/>
    <property type="match status" value="1"/>
</dbReference>
<dbReference type="InterPro" id="IPR003004">
    <property type="entry name" value="GspF/PilC"/>
</dbReference>
<evidence type="ECO:0000256" key="4">
    <source>
        <dbReference type="ARBA" id="ARBA00022692"/>
    </source>
</evidence>
<dbReference type="AlphaFoldDB" id="A0A6N7VSX5"/>
<feature type="transmembrane region" description="Helical" evidence="7">
    <location>
        <begin position="184"/>
        <end position="202"/>
    </location>
</feature>
<dbReference type="GO" id="GO:0005886">
    <property type="term" value="C:plasma membrane"/>
    <property type="evidence" value="ECO:0007669"/>
    <property type="project" value="UniProtKB-SubCell"/>
</dbReference>
<dbReference type="InterPro" id="IPR042094">
    <property type="entry name" value="T2SS_GspF_sf"/>
</dbReference>
<keyword evidence="5 7" id="KW-1133">Transmembrane helix</keyword>
<dbReference type="RefSeq" id="WP_154539046.1">
    <property type="nucleotide sequence ID" value="NZ_VULQ01000002.1"/>
</dbReference>
<feature type="transmembrane region" description="Helical" evidence="7">
    <location>
        <begin position="336"/>
        <end position="357"/>
    </location>
</feature>